<dbReference type="SUPFAM" id="SSF57424">
    <property type="entry name" value="LDL receptor-like module"/>
    <property type="match status" value="1"/>
</dbReference>
<dbReference type="PRINTS" id="PR01739">
    <property type="entry name" value="RELAXINR"/>
</dbReference>
<keyword evidence="13 15" id="KW-0807">Transducer</keyword>
<dbReference type="PANTHER" id="PTHR24372">
    <property type="entry name" value="GLYCOPROTEIN HORMONE RECEPTOR"/>
    <property type="match status" value="1"/>
</dbReference>
<evidence type="ECO:0000256" key="11">
    <source>
        <dbReference type="ARBA" id="ARBA00023170"/>
    </source>
</evidence>
<keyword evidence="5 15" id="KW-0812">Transmembrane</keyword>
<accession>A0A1A9X1V3</accession>
<dbReference type="SMART" id="SM00192">
    <property type="entry name" value="LDLa"/>
    <property type="match status" value="1"/>
</dbReference>
<dbReference type="GO" id="GO:0008528">
    <property type="term" value="F:G protein-coupled peptide receptor activity"/>
    <property type="evidence" value="ECO:0007669"/>
    <property type="project" value="TreeGrafter"/>
</dbReference>
<dbReference type="InterPro" id="IPR001611">
    <property type="entry name" value="Leu-rich_rpt"/>
</dbReference>
<dbReference type="InterPro" id="IPR017452">
    <property type="entry name" value="GPCR_Rhodpsn_7TM"/>
</dbReference>
<feature type="transmembrane region" description="Helical" evidence="16">
    <location>
        <begin position="519"/>
        <end position="541"/>
    </location>
</feature>
<evidence type="ECO:0000256" key="13">
    <source>
        <dbReference type="ARBA" id="ARBA00023224"/>
    </source>
</evidence>
<dbReference type="PRINTS" id="PR00237">
    <property type="entry name" value="GPCRRHODOPSN"/>
</dbReference>
<dbReference type="Pfam" id="PF13855">
    <property type="entry name" value="LRR_8"/>
    <property type="match status" value="1"/>
</dbReference>
<feature type="transmembrane region" description="Helical" evidence="16">
    <location>
        <begin position="617"/>
        <end position="640"/>
    </location>
</feature>
<dbReference type="GO" id="GO:0005886">
    <property type="term" value="C:plasma membrane"/>
    <property type="evidence" value="ECO:0007669"/>
    <property type="project" value="UniProtKB-SubCell"/>
</dbReference>
<dbReference type="InterPro" id="IPR032675">
    <property type="entry name" value="LRR_dom_sf"/>
</dbReference>
<keyword evidence="11 15" id="KW-0675">Receptor</keyword>
<dbReference type="SMART" id="SM00369">
    <property type="entry name" value="LRR_TYP"/>
    <property type="match status" value="4"/>
</dbReference>
<dbReference type="InterPro" id="IPR008112">
    <property type="entry name" value="Relaxin_rcpt"/>
</dbReference>
<reference evidence="18" key="2">
    <citation type="submission" date="2020-05" db="UniProtKB">
        <authorList>
            <consortium name="EnsemblMetazoa"/>
        </authorList>
    </citation>
    <scope>IDENTIFICATION</scope>
    <source>
        <strain evidence="18">IAEA</strain>
    </source>
</reference>
<evidence type="ECO:0000256" key="12">
    <source>
        <dbReference type="ARBA" id="ARBA00023180"/>
    </source>
</evidence>
<dbReference type="Pfam" id="PF00001">
    <property type="entry name" value="7tm_1"/>
    <property type="match status" value="1"/>
</dbReference>
<dbReference type="SUPFAM" id="SSF52058">
    <property type="entry name" value="L domain-like"/>
    <property type="match status" value="1"/>
</dbReference>
<keyword evidence="7 16" id="KW-1133">Transmembrane helix</keyword>
<evidence type="ECO:0000256" key="16">
    <source>
        <dbReference type="SAM" id="Phobius"/>
    </source>
</evidence>
<protein>
    <recommendedName>
        <fullName evidence="17">G-protein coupled receptors family 1 profile domain-containing protein</fullName>
    </recommendedName>
</protein>
<feature type="transmembrane region" description="Helical" evidence="16">
    <location>
        <begin position="400"/>
        <end position="421"/>
    </location>
</feature>
<evidence type="ECO:0000256" key="4">
    <source>
        <dbReference type="ARBA" id="ARBA00022614"/>
    </source>
</evidence>
<dbReference type="Gene3D" id="1.20.1070.10">
    <property type="entry name" value="Rhodopsin 7-helix transmembrane proteins"/>
    <property type="match status" value="1"/>
</dbReference>
<feature type="transmembrane region" description="Helical" evidence="16">
    <location>
        <begin position="572"/>
        <end position="597"/>
    </location>
</feature>
<evidence type="ECO:0000256" key="3">
    <source>
        <dbReference type="ARBA" id="ARBA00022475"/>
    </source>
</evidence>
<name>A0A1A9X1V3_9MUSC</name>
<evidence type="ECO:0000256" key="15">
    <source>
        <dbReference type="RuleBase" id="RU000688"/>
    </source>
</evidence>
<evidence type="ECO:0000256" key="1">
    <source>
        <dbReference type="ARBA" id="ARBA00004651"/>
    </source>
</evidence>
<dbReference type="InterPro" id="IPR000276">
    <property type="entry name" value="GPCR_Rhodpsn"/>
</dbReference>
<dbReference type="AlphaFoldDB" id="A0A1A9X1V3"/>
<keyword evidence="8 15" id="KW-0297">G-protein coupled receptor</keyword>
<dbReference type="PROSITE" id="PS50068">
    <property type="entry name" value="LDLRA_2"/>
    <property type="match status" value="1"/>
</dbReference>
<keyword evidence="19" id="KW-1185">Reference proteome</keyword>
<evidence type="ECO:0000256" key="2">
    <source>
        <dbReference type="ARBA" id="ARBA00010663"/>
    </source>
</evidence>
<evidence type="ECO:0000256" key="8">
    <source>
        <dbReference type="ARBA" id="ARBA00023040"/>
    </source>
</evidence>
<keyword evidence="4" id="KW-0433">Leucine-rich repeat</keyword>
<comment type="subcellular location">
    <subcellularLocation>
        <location evidence="1">Cell membrane</location>
        <topology evidence="1">Multi-pass membrane protein</topology>
    </subcellularLocation>
</comment>
<dbReference type="Pfam" id="PF00057">
    <property type="entry name" value="Ldl_recept_a"/>
    <property type="match status" value="1"/>
</dbReference>
<dbReference type="InterPro" id="IPR036055">
    <property type="entry name" value="LDL_receptor-like_sf"/>
</dbReference>
<keyword evidence="9 16" id="KW-0472">Membrane</keyword>
<keyword evidence="3" id="KW-1003">Cell membrane</keyword>
<dbReference type="PANTHER" id="PTHR24372:SF80">
    <property type="entry name" value="FI21465P1-RELATED"/>
    <property type="match status" value="1"/>
</dbReference>
<evidence type="ECO:0000256" key="9">
    <source>
        <dbReference type="ARBA" id="ARBA00023136"/>
    </source>
</evidence>
<sequence length="647" mass="73774">MVYSRSIAIGVFFLVLAGSLSALMFYLSLGSCPGGTFACDNGLMCVPQRQICDYRQDCMDGSDEHPVECGLLYGSKEMTNKIVTNAIKEKHRISVTVNSSADLFSNDSSKIQGNALPPIRSSANWLIVKNMCKSEDNNSNIISNNKTDINLNNCAISTYPKQCTCRQCTILYCGPKSKLTHIPMPGEEHLETLERLDIRFNNISALPKGIFRGLQAVQWLFLSSNRLKHMPLNEMDVELPLLEWLVLSDNLLTLDKDKFPRLNLLLELNLNDNLITHIHPKAFCGLRNIRDIRLVGNPLKHLSSHTFLTNQYLEALSLGYTPLQINGSFLWRLNISYLNLTGIPFGSIDFEAINAMKNLKYIIYDRFYYCSMTPNVRMCRPISDGVSTFRDLLSKPILRYSVWIMAFFTITGNIMVLWGRFIYRDENVAVTMVIRNLALADLLMGFYLLIIGMLDYRYRNEYHRVALDWITSWHCVAMGVLAVSSSEVSMFILAFMSLERFLLIADPFRGHYRISAKNILISLIVIWILGASLAVTPVVLWQSSTKYYGTYSGVCFPLHIQEPYPLGWQYSAFLFLGVNLTLLLMITFLYTVLLVSIWRTRKATPLSLLDCEFAVRFFFIVLADVLCWAPIIAMKIWVFFNYNISSK</sequence>
<feature type="transmembrane region" description="Helical" evidence="16">
    <location>
        <begin position="476"/>
        <end position="498"/>
    </location>
</feature>
<keyword evidence="6" id="KW-0677">Repeat</keyword>
<dbReference type="PROSITE" id="PS00237">
    <property type="entry name" value="G_PROTEIN_RECEP_F1_1"/>
    <property type="match status" value="1"/>
</dbReference>
<dbReference type="InterPro" id="IPR002172">
    <property type="entry name" value="LDrepeatLR_classA_rpt"/>
</dbReference>
<dbReference type="PROSITE" id="PS01209">
    <property type="entry name" value="LDLRA_1"/>
    <property type="match status" value="1"/>
</dbReference>
<comment type="similarity">
    <text evidence="2 15">Belongs to the G-protein coupled receptor 1 family.</text>
</comment>
<dbReference type="GO" id="GO:0007189">
    <property type="term" value="P:adenylate cyclase-activating G protein-coupled receptor signaling pathway"/>
    <property type="evidence" value="ECO:0007669"/>
    <property type="project" value="TreeGrafter"/>
</dbReference>
<dbReference type="GO" id="GO:0009755">
    <property type="term" value="P:hormone-mediated signaling pathway"/>
    <property type="evidence" value="ECO:0007669"/>
    <property type="project" value="TreeGrafter"/>
</dbReference>
<dbReference type="Proteomes" id="UP000091820">
    <property type="component" value="Unassembled WGS sequence"/>
</dbReference>
<dbReference type="InterPro" id="IPR023415">
    <property type="entry name" value="LDLR_class-A_CS"/>
</dbReference>
<evidence type="ECO:0000259" key="17">
    <source>
        <dbReference type="PROSITE" id="PS50262"/>
    </source>
</evidence>
<evidence type="ECO:0000313" key="19">
    <source>
        <dbReference type="Proteomes" id="UP000091820"/>
    </source>
</evidence>
<dbReference type="EnsemblMetazoa" id="GBRI041157-RA">
    <property type="protein sequence ID" value="GBRI041157-PA"/>
    <property type="gene ID" value="GBRI041157"/>
</dbReference>
<evidence type="ECO:0000256" key="7">
    <source>
        <dbReference type="ARBA" id="ARBA00022989"/>
    </source>
</evidence>
<evidence type="ECO:0000256" key="6">
    <source>
        <dbReference type="ARBA" id="ARBA00022737"/>
    </source>
</evidence>
<keyword evidence="12" id="KW-0325">Glycoprotein</keyword>
<feature type="domain" description="G-protein coupled receptors family 1 profile" evidence="17">
    <location>
        <begin position="412"/>
        <end position="647"/>
    </location>
</feature>
<dbReference type="SUPFAM" id="SSF81321">
    <property type="entry name" value="Family A G protein-coupled receptor-like"/>
    <property type="match status" value="1"/>
</dbReference>
<dbReference type="PROSITE" id="PS50262">
    <property type="entry name" value="G_PROTEIN_RECEP_F1_2"/>
    <property type="match status" value="1"/>
</dbReference>
<dbReference type="STRING" id="37001.A0A1A9X1V3"/>
<proteinExistence type="inferred from homology"/>
<dbReference type="VEuPathDB" id="VectorBase:GBRI041157"/>
<evidence type="ECO:0000256" key="5">
    <source>
        <dbReference type="ARBA" id="ARBA00022692"/>
    </source>
</evidence>
<evidence type="ECO:0000256" key="10">
    <source>
        <dbReference type="ARBA" id="ARBA00023157"/>
    </source>
</evidence>
<reference evidence="19" key="1">
    <citation type="submission" date="2014-03" db="EMBL/GenBank/DDBJ databases">
        <authorList>
            <person name="Aksoy S."/>
            <person name="Warren W."/>
            <person name="Wilson R.K."/>
        </authorList>
    </citation>
    <scope>NUCLEOTIDE SEQUENCE [LARGE SCALE GENOMIC DNA]</scope>
    <source>
        <strain evidence="19">IAEA</strain>
    </source>
</reference>
<comment type="caution">
    <text evidence="14">Lacks conserved residue(s) required for the propagation of feature annotation.</text>
</comment>
<dbReference type="CDD" id="cd00112">
    <property type="entry name" value="LDLa"/>
    <property type="match status" value="1"/>
</dbReference>
<dbReference type="PROSITE" id="PS51257">
    <property type="entry name" value="PROKAR_LIPOPROTEIN"/>
    <property type="match status" value="1"/>
</dbReference>
<evidence type="ECO:0000313" key="18">
    <source>
        <dbReference type="EnsemblMetazoa" id="GBRI041157-PA"/>
    </source>
</evidence>
<evidence type="ECO:0000256" key="14">
    <source>
        <dbReference type="PROSITE-ProRule" id="PRU00124"/>
    </source>
</evidence>
<dbReference type="InterPro" id="IPR003591">
    <property type="entry name" value="Leu-rich_rpt_typical-subtyp"/>
</dbReference>
<organism evidence="18 19">
    <name type="scientific">Glossina brevipalpis</name>
    <dbReference type="NCBI Taxonomy" id="37001"/>
    <lineage>
        <taxon>Eukaryota</taxon>
        <taxon>Metazoa</taxon>
        <taxon>Ecdysozoa</taxon>
        <taxon>Arthropoda</taxon>
        <taxon>Hexapoda</taxon>
        <taxon>Insecta</taxon>
        <taxon>Pterygota</taxon>
        <taxon>Neoptera</taxon>
        <taxon>Endopterygota</taxon>
        <taxon>Diptera</taxon>
        <taxon>Brachycera</taxon>
        <taxon>Muscomorpha</taxon>
        <taxon>Hippoboscoidea</taxon>
        <taxon>Glossinidae</taxon>
        <taxon>Glossina</taxon>
    </lineage>
</organism>
<keyword evidence="10" id="KW-1015">Disulfide bond</keyword>
<dbReference type="Gene3D" id="4.10.400.10">
    <property type="entry name" value="Low-density Lipoprotein Receptor"/>
    <property type="match status" value="1"/>
</dbReference>
<feature type="transmembrane region" description="Helical" evidence="16">
    <location>
        <begin position="433"/>
        <end position="456"/>
    </location>
</feature>
<dbReference type="Gene3D" id="3.80.10.10">
    <property type="entry name" value="Ribonuclease Inhibitor"/>
    <property type="match status" value="2"/>
</dbReference>